<proteinExistence type="predicted"/>
<dbReference type="Proteomes" id="UP000652761">
    <property type="component" value="Unassembled WGS sequence"/>
</dbReference>
<organism evidence="1 2">
    <name type="scientific">Colocasia esculenta</name>
    <name type="common">Wild taro</name>
    <name type="synonym">Arum esculentum</name>
    <dbReference type="NCBI Taxonomy" id="4460"/>
    <lineage>
        <taxon>Eukaryota</taxon>
        <taxon>Viridiplantae</taxon>
        <taxon>Streptophyta</taxon>
        <taxon>Embryophyta</taxon>
        <taxon>Tracheophyta</taxon>
        <taxon>Spermatophyta</taxon>
        <taxon>Magnoliopsida</taxon>
        <taxon>Liliopsida</taxon>
        <taxon>Araceae</taxon>
        <taxon>Aroideae</taxon>
        <taxon>Colocasieae</taxon>
        <taxon>Colocasia</taxon>
    </lineage>
</organism>
<comment type="caution">
    <text evidence="1">The sequence shown here is derived from an EMBL/GenBank/DDBJ whole genome shotgun (WGS) entry which is preliminary data.</text>
</comment>
<evidence type="ECO:0000313" key="1">
    <source>
        <dbReference type="EMBL" id="MQL96250.1"/>
    </source>
</evidence>
<gene>
    <name evidence="1" type="ORF">Taro_028925</name>
</gene>
<accession>A0A843VRS5</accession>
<dbReference type="AlphaFoldDB" id="A0A843VRS5"/>
<reference evidence="1" key="1">
    <citation type="submission" date="2017-07" db="EMBL/GenBank/DDBJ databases">
        <title>Taro Niue Genome Assembly and Annotation.</title>
        <authorList>
            <person name="Atibalentja N."/>
            <person name="Keating K."/>
            <person name="Fields C.J."/>
        </authorList>
    </citation>
    <scope>NUCLEOTIDE SEQUENCE</scope>
    <source>
        <strain evidence="1">Niue_2</strain>
        <tissue evidence="1">Leaf</tissue>
    </source>
</reference>
<evidence type="ECO:0000313" key="2">
    <source>
        <dbReference type="Proteomes" id="UP000652761"/>
    </source>
</evidence>
<protein>
    <submittedName>
        <fullName evidence="1">Uncharacterized protein</fullName>
    </submittedName>
</protein>
<name>A0A843VRS5_COLES</name>
<sequence length="83" mass="8742">MLWGFKGGLDALLAILHVEHDPLPLGLSFAWCSALEGLSRVRGCYRCLRPPSSGAFEGGIEATSVLELAAQQAESGAQGKMVV</sequence>
<dbReference type="EMBL" id="NMUH01001893">
    <property type="protein sequence ID" value="MQL96250.1"/>
    <property type="molecule type" value="Genomic_DNA"/>
</dbReference>
<keyword evidence="2" id="KW-1185">Reference proteome</keyword>